<protein>
    <submittedName>
        <fullName evidence="3">DUF4880 domain-containing protein</fullName>
    </submittedName>
</protein>
<dbReference type="PANTHER" id="PTHR30273">
    <property type="entry name" value="PERIPLASMIC SIGNAL SENSOR AND SIGMA FACTOR ACTIVATOR FECR-RELATED"/>
    <property type="match status" value="1"/>
</dbReference>
<dbReference type="Pfam" id="PF04773">
    <property type="entry name" value="FecR"/>
    <property type="match status" value="1"/>
</dbReference>
<evidence type="ECO:0000259" key="1">
    <source>
        <dbReference type="Pfam" id="PF04773"/>
    </source>
</evidence>
<evidence type="ECO:0000313" key="3">
    <source>
        <dbReference type="EMBL" id="QBF28234.1"/>
    </source>
</evidence>
<dbReference type="PIRSF" id="PIRSF018266">
    <property type="entry name" value="FecR"/>
    <property type="match status" value="1"/>
</dbReference>
<dbReference type="InterPro" id="IPR006860">
    <property type="entry name" value="FecR"/>
</dbReference>
<dbReference type="RefSeq" id="WP_130266045.1">
    <property type="nucleotide sequence ID" value="NZ_CP035952.1"/>
</dbReference>
<dbReference type="InterPro" id="IPR032623">
    <property type="entry name" value="FecR_N"/>
</dbReference>
<reference evidence="3 4" key="1">
    <citation type="submission" date="2019-02" db="EMBL/GenBank/DDBJ databases">
        <title>Complete genome sequence of Pseudomonas sp. SNU WT1 isolated from rainbow trout.</title>
        <authorList>
            <person name="Oh W.T."/>
            <person name="Park S.C."/>
        </authorList>
    </citation>
    <scope>NUCLEOTIDE SEQUENCE [LARGE SCALE GENOMIC DNA]</scope>
    <source>
        <strain evidence="3 4">SNU WT1</strain>
    </source>
</reference>
<gene>
    <name evidence="3" type="ORF">EXN22_22035</name>
</gene>
<dbReference type="InterPro" id="IPR012373">
    <property type="entry name" value="Ferrdict_sens_TM"/>
</dbReference>
<dbReference type="AlphaFoldDB" id="A0A411MN44"/>
<dbReference type="PANTHER" id="PTHR30273:SF2">
    <property type="entry name" value="PROTEIN FECR"/>
    <property type="match status" value="1"/>
</dbReference>
<dbReference type="Pfam" id="PF16220">
    <property type="entry name" value="DUF4880"/>
    <property type="match status" value="1"/>
</dbReference>
<evidence type="ECO:0000259" key="2">
    <source>
        <dbReference type="Pfam" id="PF16220"/>
    </source>
</evidence>
<proteinExistence type="predicted"/>
<accession>A0A411MN44</accession>
<dbReference type="GO" id="GO:0016989">
    <property type="term" value="F:sigma factor antagonist activity"/>
    <property type="evidence" value="ECO:0007669"/>
    <property type="project" value="TreeGrafter"/>
</dbReference>
<dbReference type="EMBL" id="CP035952">
    <property type="protein sequence ID" value="QBF28234.1"/>
    <property type="molecule type" value="Genomic_DNA"/>
</dbReference>
<name>A0A411MN44_9PSED</name>
<feature type="domain" description="FecR N-terminal" evidence="2">
    <location>
        <begin position="13"/>
        <end position="56"/>
    </location>
</feature>
<feature type="domain" description="FecR protein" evidence="1">
    <location>
        <begin position="127"/>
        <end position="207"/>
    </location>
</feature>
<dbReference type="KEGG" id="ptk:EXN22_22035"/>
<sequence length="322" mass="36178">MSEPLPVSPRKVQQALSYLAALNSDDPERVQQVRGQLERWRGKSSEHERAWQEAEQRWQLVHRLTPQLRTAVAPEPVNVSRRRLLRQGGGLLMAVAGASWLGWLWRRTAQFDRLLQTVHAEPPRSERLPDGSQLLLAAETSLRIEYSNGLRQVRLLHGNVYFDVARERLRPFLITTRLGEVQVLGTAFSVSDRGGEIQVAVARGRVEVRGLHEGLQVLQAGERISLDRQGRLLALRADPHAVASIAHWQRGWWSFTDAPLAEVIAEVNAYALQPVSLAADAAQLHLTGSFPSDQPEMLLHTLPKILPVSLVQQGQQRTLQLR</sequence>
<organism evidence="3 4">
    <name type="scientific">Pseudomonas tructae</name>
    <dbReference type="NCBI Taxonomy" id="2518644"/>
    <lineage>
        <taxon>Bacteria</taxon>
        <taxon>Pseudomonadati</taxon>
        <taxon>Pseudomonadota</taxon>
        <taxon>Gammaproteobacteria</taxon>
        <taxon>Pseudomonadales</taxon>
        <taxon>Pseudomonadaceae</taxon>
        <taxon>Pseudomonas</taxon>
    </lineage>
</organism>
<dbReference type="Gene3D" id="2.60.120.1440">
    <property type="match status" value="1"/>
</dbReference>
<keyword evidence="4" id="KW-1185">Reference proteome</keyword>
<dbReference type="Proteomes" id="UP000291130">
    <property type="component" value="Chromosome"/>
</dbReference>
<dbReference type="OrthoDB" id="9771237at2"/>
<evidence type="ECO:0000313" key="4">
    <source>
        <dbReference type="Proteomes" id="UP000291130"/>
    </source>
</evidence>